<evidence type="ECO:0000313" key="2">
    <source>
        <dbReference type="EMBL" id="KAF0697357.1"/>
    </source>
</evidence>
<dbReference type="EMBL" id="VJMH01005324">
    <property type="protein sequence ID" value="KAF0697357.1"/>
    <property type="molecule type" value="Genomic_DNA"/>
</dbReference>
<dbReference type="Pfam" id="PF00078">
    <property type="entry name" value="RVT_1"/>
    <property type="match status" value="1"/>
</dbReference>
<reference evidence="3 4" key="1">
    <citation type="submission" date="2019-03" db="EMBL/GenBank/DDBJ databases">
        <authorList>
            <person name="Gaulin E."/>
            <person name="Dumas B."/>
        </authorList>
    </citation>
    <scope>NUCLEOTIDE SEQUENCE [LARGE SCALE GENOMIC DNA]</scope>
    <source>
        <strain evidence="3">CBS 568.67</strain>
    </source>
</reference>
<dbReference type="Proteomes" id="UP000332933">
    <property type="component" value="Unassembled WGS sequence"/>
</dbReference>
<organism evidence="3 4">
    <name type="scientific">Aphanomyces stellatus</name>
    <dbReference type="NCBI Taxonomy" id="120398"/>
    <lineage>
        <taxon>Eukaryota</taxon>
        <taxon>Sar</taxon>
        <taxon>Stramenopiles</taxon>
        <taxon>Oomycota</taxon>
        <taxon>Saprolegniomycetes</taxon>
        <taxon>Saprolegniales</taxon>
        <taxon>Verrucalvaceae</taxon>
        <taxon>Aphanomyces</taxon>
    </lineage>
</organism>
<accession>A0A485KVI8</accession>
<dbReference type="AlphaFoldDB" id="A0A485KVI8"/>
<sequence>MVPHKSPGMDGFPAAFYQLDSHTFGAILAIVLRYQFERGELLGLQRRSAITLLFKGGDRANPGNFRPISLIPVEVKALSRVLCYRLRDIIPQLIHPIQTGFVAGRRIHDHVIFLRDLQHKCTVDDEEAYDRVNWD</sequence>
<proteinExistence type="predicted"/>
<name>A0A485KVI8_9STRA</name>
<protein>
    <submittedName>
        <fullName evidence="3">Aste57867_11958 protein</fullName>
    </submittedName>
</protein>
<dbReference type="InterPro" id="IPR000477">
    <property type="entry name" value="RT_dom"/>
</dbReference>
<dbReference type="OrthoDB" id="93167at2759"/>
<feature type="domain" description="Reverse transcriptase" evidence="1">
    <location>
        <begin position="62"/>
        <end position="135"/>
    </location>
</feature>
<keyword evidence="4" id="KW-1185">Reference proteome</keyword>
<dbReference type="EMBL" id="CAADRA010005345">
    <property type="protein sequence ID" value="VFT88813.1"/>
    <property type="molecule type" value="Genomic_DNA"/>
</dbReference>
<gene>
    <name evidence="3" type="primary">Aste57867_11958</name>
    <name evidence="2" type="ORF">As57867_011913</name>
    <name evidence="3" type="ORF">ASTE57867_11958</name>
</gene>
<evidence type="ECO:0000313" key="3">
    <source>
        <dbReference type="EMBL" id="VFT88813.1"/>
    </source>
</evidence>
<reference evidence="2" key="2">
    <citation type="submission" date="2019-06" db="EMBL/GenBank/DDBJ databases">
        <title>Genomics analysis of Aphanomyces spp. identifies a new class of oomycete effector associated with host adaptation.</title>
        <authorList>
            <person name="Gaulin E."/>
        </authorList>
    </citation>
    <scope>NUCLEOTIDE SEQUENCE</scope>
    <source>
        <strain evidence="2">CBS 578.67</strain>
    </source>
</reference>
<dbReference type="PANTHER" id="PTHR19446">
    <property type="entry name" value="REVERSE TRANSCRIPTASES"/>
    <property type="match status" value="1"/>
</dbReference>
<evidence type="ECO:0000259" key="1">
    <source>
        <dbReference type="Pfam" id="PF00078"/>
    </source>
</evidence>
<evidence type="ECO:0000313" key="4">
    <source>
        <dbReference type="Proteomes" id="UP000332933"/>
    </source>
</evidence>